<protein>
    <submittedName>
        <fullName evidence="1">Uncharacterized protein</fullName>
    </submittedName>
</protein>
<sequence>MKEKILALINGDLKTKSFFLNLIMKEARLTQRDIFLKKYLGENYEEEVFSQLILKLLSIKDALSKKEEINFHYVKKLIRSAIEETLKLYSHRFVSLEKLTKETSDGKEIRYEELLGKDERLDINIEVNELVNAILSILSEKDMEVLCYYLEKELYGKSNIEPSMTKDALYKRWERLKTKIRKNVYVPDETTLRYALEKILSDFCSKGRFIKGGYGRD</sequence>
<evidence type="ECO:0000313" key="2">
    <source>
        <dbReference type="Proteomes" id="UP000002043"/>
    </source>
</evidence>
<keyword evidence="2" id="KW-1185">Reference proteome</keyword>
<proteinExistence type="predicted"/>
<dbReference type="AlphaFoldDB" id="D3SNA3"/>
<dbReference type="KEGG" id="tal:Thal_0002"/>
<accession>D3SNA3</accession>
<dbReference type="Proteomes" id="UP000002043">
    <property type="component" value="Chromosome"/>
</dbReference>
<dbReference type="STRING" id="638303.Thal_0002"/>
<name>D3SNA3_THEAH</name>
<dbReference type="EMBL" id="CP001931">
    <property type="protein sequence ID" value="ADC88640.1"/>
    <property type="molecule type" value="Genomic_DNA"/>
</dbReference>
<dbReference type="OrthoDB" id="14194at2"/>
<dbReference type="HOGENOM" id="CLU_1189449_0_0_0"/>
<gene>
    <name evidence="1" type="ordered locus">Thal_0002</name>
</gene>
<evidence type="ECO:0000313" key="1">
    <source>
        <dbReference type="EMBL" id="ADC88640.1"/>
    </source>
</evidence>
<organism evidence="1 2">
    <name type="scientific">Thermocrinis albus (strain DSM 14484 / JCM 11386 / HI 11/12)</name>
    <dbReference type="NCBI Taxonomy" id="638303"/>
    <lineage>
        <taxon>Bacteria</taxon>
        <taxon>Pseudomonadati</taxon>
        <taxon>Aquificota</taxon>
        <taxon>Aquificia</taxon>
        <taxon>Aquificales</taxon>
        <taxon>Aquificaceae</taxon>
        <taxon>Thermocrinis</taxon>
    </lineage>
</organism>
<dbReference type="RefSeq" id="WP_012991047.1">
    <property type="nucleotide sequence ID" value="NC_013894.1"/>
</dbReference>
<reference evidence="2" key="1">
    <citation type="journal article" date="2010" name="Stand. Genomic Sci.">
        <title>Complete genome sequence of Thermocrinis albus type strain (HI 11/12T).</title>
        <authorList>
            <person name="Wirth R."/>
            <person name="Sikorski J."/>
            <person name="Brambilla E."/>
            <person name="Misra M."/>
            <person name="Lapidus A."/>
            <person name="Copeland A."/>
            <person name="Nolan M."/>
            <person name="Lucas S."/>
            <person name="Chen F."/>
            <person name="Tice H."/>
            <person name="Cheng J.F."/>
            <person name="Han C."/>
            <person name="Detter J.C."/>
            <person name="Tapia R."/>
            <person name="Bruce D."/>
            <person name="Goodwin L."/>
            <person name="Pitluck S."/>
            <person name="Pati A."/>
            <person name="Anderson I."/>
            <person name="Ivanova N."/>
            <person name="Mavromatis K."/>
            <person name="Mikhailova N."/>
            <person name="Chen A."/>
            <person name="Palaniappan K."/>
            <person name="Bilek Y."/>
            <person name="Hader T."/>
            <person name="Land M."/>
            <person name="Hauser L."/>
            <person name="Chang Y.J."/>
            <person name="Jeffries C.D."/>
            <person name="Tindall B.J."/>
            <person name="Rohde M."/>
            <person name="Goker M."/>
            <person name="Bristow J."/>
            <person name="Eisen J.A."/>
            <person name="Markowitz V."/>
            <person name="Hugenholtz P."/>
            <person name="Kyrpides N.C."/>
            <person name="Klenk H.P."/>
        </authorList>
    </citation>
    <scope>NUCLEOTIDE SEQUENCE [LARGE SCALE GENOMIC DNA]</scope>
    <source>
        <strain evidence="2">DSM 14484 / JCM 11386 / HI 11/12</strain>
    </source>
</reference>